<dbReference type="EMBL" id="QTLC01000090">
    <property type="protein sequence ID" value="RDY66537.1"/>
    <property type="molecule type" value="Genomic_DNA"/>
</dbReference>
<gene>
    <name evidence="1" type="ORF">DXT76_20720</name>
</gene>
<evidence type="ECO:0000313" key="1">
    <source>
        <dbReference type="EMBL" id="RDY66537.1"/>
    </source>
</evidence>
<dbReference type="InterPro" id="IPR025942">
    <property type="entry name" value="SpoVIF"/>
</dbReference>
<dbReference type="AlphaFoldDB" id="A0A3D8VAT2"/>
<dbReference type="RefSeq" id="WP_115895223.1">
    <property type="nucleotide sequence ID" value="NZ_QTLC01000090.1"/>
</dbReference>
<accession>A0A3D8VAT2</accession>
<proteinExistence type="predicted"/>
<evidence type="ECO:0000313" key="2">
    <source>
        <dbReference type="Proteomes" id="UP000257032"/>
    </source>
</evidence>
<protein>
    <submittedName>
        <fullName evidence="1">Stage VI sporulation protein F</fullName>
    </submittedName>
</protein>
<organism evidence="1 2">
    <name type="scientific">Halobacillus trueperi</name>
    <dbReference type="NCBI Taxonomy" id="156205"/>
    <lineage>
        <taxon>Bacteria</taxon>
        <taxon>Bacillati</taxon>
        <taxon>Bacillota</taxon>
        <taxon>Bacilli</taxon>
        <taxon>Bacillales</taxon>
        <taxon>Bacillaceae</taxon>
        <taxon>Halobacillus</taxon>
    </lineage>
</organism>
<comment type="caution">
    <text evidence="1">The sequence shown here is derived from an EMBL/GenBank/DDBJ whole genome shotgun (WGS) entry which is preliminary data.</text>
</comment>
<dbReference type="Pfam" id="PF14069">
    <property type="entry name" value="SpoVIF"/>
    <property type="match status" value="1"/>
</dbReference>
<sequence length="83" mass="9361">MFEKIEKKTGVKMTEVFKLAQSLQGANFKDEKTVRNVVKKVSSMANKSVSKEKEDMIVKAILGGKVPKDLASMEKMLSKKKRK</sequence>
<name>A0A3D8VAT2_9BACI</name>
<reference evidence="1 2" key="1">
    <citation type="submission" date="2018-08" db="EMBL/GenBank/DDBJ databases">
        <title>Genome sequence of strict halophilic Halobacillus trueperi SS1 isolated from Lunsu, a salty water body of North West Himalayas.</title>
        <authorList>
            <person name="Gupta S."/>
            <person name="Sharma P."/>
            <person name="Dev K."/>
            <person name="Baumler D."/>
            <person name="Sourirajan A."/>
        </authorList>
    </citation>
    <scope>NUCLEOTIDE SEQUENCE [LARGE SCALE GENOMIC DNA]</scope>
    <source>
        <strain evidence="1 2">SS1</strain>
    </source>
</reference>
<dbReference type="Proteomes" id="UP000257032">
    <property type="component" value="Unassembled WGS sequence"/>
</dbReference>